<proteinExistence type="predicted"/>
<gene>
    <name evidence="1" type="ORF">ZHAS_00002659</name>
</gene>
<dbReference type="EnsemblMetazoa" id="ASIC002659-RA">
    <property type="protein sequence ID" value="ASIC002659-PA"/>
    <property type="gene ID" value="ASIC002659"/>
</dbReference>
<dbReference type="Proteomes" id="UP000030765">
    <property type="component" value="Unassembled WGS sequence"/>
</dbReference>
<accession>A0A084VCR2</accession>
<protein>
    <submittedName>
        <fullName evidence="1 2">Uncharacterized protein</fullName>
    </submittedName>
</protein>
<sequence>MISTLSWKTHITNTPGEYRLLNVDSRWGLSFSETFHKRWRRRLDTGIQLNVRSSSASLHKCATQPAKFAWAMLDSGPEEVD</sequence>
<name>A0A084VCR2_ANOSI</name>
<evidence type="ECO:0000313" key="2">
    <source>
        <dbReference type="EnsemblMetazoa" id="ASIC002659-PA"/>
    </source>
</evidence>
<dbReference type="AlphaFoldDB" id="A0A084VCR2"/>
<dbReference type="VEuPathDB" id="VectorBase:ASIC002659"/>
<keyword evidence="3" id="KW-1185">Reference proteome</keyword>
<dbReference type="EMBL" id="KE524620">
    <property type="protein sequence ID" value="KFB35756.1"/>
    <property type="molecule type" value="Genomic_DNA"/>
</dbReference>
<dbReference type="EMBL" id="ATLV01010841">
    <property type="status" value="NOT_ANNOTATED_CDS"/>
    <property type="molecule type" value="Genomic_DNA"/>
</dbReference>
<reference evidence="2" key="2">
    <citation type="submission" date="2020-05" db="UniProtKB">
        <authorList>
            <consortium name="EnsemblMetazoa"/>
        </authorList>
    </citation>
    <scope>IDENTIFICATION</scope>
</reference>
<evidence type="ECO:0000313" key="1">
    <source>
        <dbReference type="EMBL" id="KFB35756.1"/>
    </source>
</evidence>
<organism evidence="1">
    <name type="scientific">Anopheles sinensis</name>
    <name type="common">Mosquito</name>
    <dbReference type="NCBI Taxonomy" id="74873"/>
    <lineage>
        <taxon>Eukaryota</taxon>
        <taxon>Metazoa</taxon>
        <taxon>Ecdysozoa</taxon>
        <taxon>Arthropoda</taxon>
        <taxon>Hexapoda</taxon>
        <taxon>Insecta</taxon>
        <taxon>Pterygota</taxon>
        <taxon>Neoptera</taxon>
        <taxon>Endopterygota</taxon>
        <taxon>Diptera</taxon>
        <taxon>Nematocera</taxon>
        <taxon>Culicoidea</taxon>
        <taxon>Culicidae</taxon>
        <taxon>Anophelinae</taxon>
        <taxon>Anopheles</taxon>
    </lineage>
</organism>
<reference evidence="1 3" key="1">
    <citation type="journal article" date="2014" name="BMC Genomics">
        <title>Genome sequence of Anopheles sinensis provides insight into genetics basis of mosquito competence for malaria parasites.</title>
        <authorList>
            <person name="Zhou D."/>
            <person name="Zhang D."/>
            <person name="Ding G."/>
            <person name="Shi L."/>
            <person name="Hou Q."/>
            <person name="Ye Y."/>
            <person name="Xu Y."/>
            <person name="Zhou H."/>
            <person name="Xiong C."/>
            <person name="Li S."/>
            <person name="Yu J."/>
            <person name="Hong S."/>
            <person name="Yu X."/>
            <person name="Zou P."/>
            <person name="Chen C."/>
            <person name="Chang X."/>
            <person name="Wang W."/>
            <person name="Lv Y."/>
            <person name="Sun Y."/>
            <person name="Ma L."/>
            <person name="Shen B."/>
            <person name="Zhu C."/>
        </authorList>
    </citation>
    <scope>NUCLEOTIDE SEQUENCE [LARGE SCALE GENOMIC DNA]</scope>
</reference>
<evidence type="ECO:0000313" key="3">
    <source>
        <dbReference type="Proteomes" id="UP000030765"/>
    </source>
</evidence>